<organism evidence="1 2">
    <name type="scientific">Paraprevotella xylaniphila YIT 11841</name>
    <dbReference type="NCBI Taxonomy" id="762982"/>
    <lineage>
        <taxon>Bacteria</taxon>
        <taxon>Pseudomonadati</taxon>
        <taxon>Bacteroidota</taxon>
        <taxon>Bacteroidia</taxon>
        <taxon>Bacteroidales</taxon>
        <taxon>Prevotellaceae</taxon>
        <taxon>Paraprevotella</taxon>
    </lineage>
</organism>
<comment type="caution">
    <text evidence="1">The sequence shown here is derived from an EMBL/GenBank/DDBJ whole genome shotgun (WGS) entry which is preliminary data.</text>
</comment>
<dbReference type="Proteomes" id="UP000005546">
    <property type="component" value="Unassembled WGS sequence"/>
</dbReference>
<proteinExistence type="predicted"/>
<protein>
    <submittedName>
        <fullName evidence="1">Uncharacterized protein</fullName>
    </submittedName>
</protein>
<evidence type="ECO:0000313" key="1">
    <source>
        <dbReference type="EMBL" id="EGG54143.1"/>
    </source>
</evidence>
<dbReference type="HOGENOM" id="CLU_3082885_0_0_10"/>
<sequence length="52" mass="6366">MIIVQTLRGRYMVAMICIRLLNFITRIVKNVVRLRKVGRIWTLIEWDYEKRS</sequence>
<gene>
    <name evidence="1" type="ORF">HMPREF9442_01729</name>
</gene>
<name>F3QU58_9BACT</name>
<evidence type="ECO:0000313" key="2">
    <source>
        <dbReference type="Proteomes" id="UP000005546"/>
    </source>
</evidence>
<keyword evidence="2" id="KW-1185">Reference proteome</keyword>
<accession>F3QU58</accession>
<dbReference type="AlphaFoldDB" id="F3QU58"/>
<dbReference type="EMBL" id="AFBR01000046">
    <property type="protein sequence ID" value="EGG54143.1"/>
    <property type="molecule type" value="Genomic_DNA"/>
</dbReference>
<reference evidence="1 2" key="1">
    <citation type="submission" date="2011-02" db="EMBL/GenBank/DDBJ databases">
        <authorList>
            <person name="Weinstock G."/>
            <person name="Sodergren E."/>
            <person name="Clifton S."/>
            <person name="Fulton L."/>
            <person name="Fulton B."/>
            <person name="Courtney L."/>
            <person name="Fronick C."/>
            <person name="Harrison M."/>
            <person name="Strong C."/>
            <person name="Farmer C."/>
            <person name="Delahaunty K."/>
            <person name="Markovic C."/>
            <person name="Hall O."/>
            <person name="Minx P."/>
            <person name="Tomlinson C."/>
            <person name="Mitreva M."/>
            <person name="Hou S."/>
            <person name="Chen J."/>
            <person name="Wollam A."/>
            <person name="Pepin K.H."/>
            <person name="Johnson M."/>
            <person name="Bhonagiri V."/>
            <person name="Zhang X."/>
            <person name="Suruliraj S."/>
            <person name="Warren W."/>
            <person name="Chinwalla A."/>
            <person name="Mardis E.R."/>
            <person name="Wilson R.K."/>
        </authorList>
    </citation>
    <scope>NUCLEOTIDE SEQUENCE [LARGE SCALE GENOMIC DNA]</scope>
    <source>
        <strain evidence="1 2">YIT 11841</strain>
    </source>
</reference>